<evidence type="ECO:0000313" key="2">
    <source>
        <dbReference type="EMBL" id="MET3526480.1"/>
    </source>
</evidence>
<protein>
    <submittedName>
        <fullName evidence="2">Uncharacterized protein</fullName>
    </submittedName>
</protein>
<dbReference type="RefSeq" id="WP_354297389.1">
    <property type="nucleotide sequence ID" value="NZ_JBEPLU010000001.1"/>
</dbReference>
<proteinExistence type="predicted"/>
<reference evidence="2 3" key="1">
    <citation type="submission" date="2024-06" db="EMBL/GenBank/DDBJ databases">
        <title>Genomic Encyclopedia of Type Strains, Phase IV (KMG-IV): sequencing the most valuable type-strain genomes for metagenomic binning, comparative biology and taxonomic classification.</title>
        <authorList>
            <person name="Goeker M."/>
        </authorList>
    </citation>
    <scope>NUCLEOTIDE SEQUENCE [LARGE SCALE GENOMIC DNA]</scope>
    <source>
        <strain evidence="2 3">DSM 17809</strain>
    </source>
</reference>
<feature type="chain" id="PRO_5046003721" evidence="1">
    <location>
        <begin position="25"/>
        <end position="90"/>
    </location>
</feature>
<comment type="caution">
    <text evidence="2">The sequence shown here is derived from an EMBL/GenBank/DDBJ whole genome shotgun (WGS) entry which is preliminary data.</text>
</comment>
<feature type="signal peptide" evidence="1">
    <location>
        <begin position="1"/>
        <end position="24"/>
    </location>
</feature>
<dbReference type="EMBL" id="JBEPLU010000001">
    <property type="protein sequence ID" value="MET3526480.1"/>
    <property type="molecule type" value="Genomic_DNA"/>
</dbReference>
<dbReference type="Proteomes" id="UP001549110">
    <property type="component" value="Unassembled WGS sequence"/>
</dbReference>
<accession>A0ABV2EHH0</accession>
<organism evidence="2 3">
    <name type="scientific">Phenylobacterium koreense</name>
    <dbReference type="NCBI Taxonomy" id="266125"/>
    <lineage>
        <taxon>Bacteria</taxon>
        <taxon>Pseudomonadati</taxon>
        <taxon>Pseudomonadota</taxon>
        <taxon>Alphaproteobacteria</taxon>
        <taxon>Caulobacterales</taxon>
        <taxon>Caulobacteraceae</taxon>
        <taxon>Phenylobacterium</taxon>
    </lineage>
</organism>
<keyword evidence="3" id="KW-1185">Reference proteome</keyword>
<name>A0ABV2EHH0_9CAUL</name>
<evidence type="ECO:0000313" key="3">
    <source>
        <dbReference type="Proteomes" id="UP001549110"/>
    </source>
</evidence>
<evidence type="ECO:0000256" key="1">
    <source>
        <dbReference type="SAM" id="SignalP"/>
    </source>
</evidence>
<gene>
    <name evidence="2" type="ORF">ABID41_001575</name>
</gene>
<keyword evidence="1" id="KW-0732">Signal</keyword>
<sequence length="90" mass="9268">MGEKLMVTPEAASLAALMSNFALAAELTLKGVITADEGNAVFATAASMCRANGNELAARIIEVSCPTSVGVDVVERARAHGATISDKLEF</sequence>